<dbReference type="SMART" id="SM00739">
    <property type="entry name" value="KOW"/>
    <property type="match status" value="1"/>
</dbReference>
<sequence>MSASVESPSWRTVEVGRLVLINNGPFAGRIAAIVEIISEKRVSSFGIWGDHENRVQRRIGG</sequence>
<proteinExistence type="predicted"/>
<evidence type="ECO:0000313" key="2">
    <source>
        <dbReference type="EMBL" id="KAK5633928.1"/>
    </source>
</evidence>
<comment type="caution">
    <text evidence="2">The sequence shown here is derived from an EMBL/GenBank/DDBJ whole genome shotgun (WGS) entry which is preliminary data.</text>
</comment>
<keyword evidence="3" id="KW-1185">Reference proteome</keyword>
<organism evidence="2 3">
    <name type="scientific">Xylaria bambusicola</name>
    <dbReference type="NCBI Taxonomy" id="326684"/>
    <lineage>
        <taxon>Eukaryota</taxon>
        <taxon>Fungi</taxon>
        <taxon>Dikarya</taxon>
        <taxon>Ascomycota</taxon>
        <taxon>Pezizomycotina</taxon>
        <taxon>Sordariomycetes</taxon>
        <taxon>Xylariomycetidae</taxon>
        <taxon>Xylariales</taxon>
        <taxon>Xylariaceae</taxon>
        <taxon>Xylaria</taxon>
    </lineage>
</organism>
<accession>A0AAN7UQS9</accession>
<dbReference type="InterPro" id="IPR014722">
    <property type="entry name" value="Rib_uL2_dom2"/>
</dbReference>
<protein>
    <recommendedName>
        <fullName evidence="1">KOW domain-containing protein</fullName>
    </recommendedName>
</protein>
<feature type="domain" description="KOW" evidence="1">
    <location>
        <begin position="12"/>
        <end position="39"/>
    </location>
</feature>
<evidence type="ECO:0000313" key="3">
    <source>
        <dbReference type="Proteomes" id="UP001305414"/>
    </source>
</evidence>
<dbReference type="InterPro" id="IPR005824">
    <property type="entry name" value="KOW"/>
</dbReference>
<dbReference type="Pfam" id="PF00467">
    <property type="entry name" value="KOW"/>
    <property type="match status" value="1"/>
</dbReference>
<evidence type="ECO:0000259" key="1">
    <source>
        <dbReference type="SMART" id="SM00739"/>
    </source>
</evidence>
<dbReference type="Gene3D" id="2.30.30.30">
    <property type="match status" value="1"/>
</dbReference>
<dbReference type="EMBL" id="JAWHQM010000037">
    <property type="protein sequence ID" value="KAK5633928.1"/>
    <property type="molecule type" value="Genomic_DNA"/>
</dbReference>
<dbReference type="Proteomes" id="UP001305414">
    <property type="component" value="Unassembled WGS sequence"/>
</dbReference>
<reference evidence="2 3" key="1">
    <citation type="submission" date="2023-10" db="EMBL/GenBank/DDBJ databases">
        <title>Draft genome sequence of Xylaria bambusicola isolate GMP-LS, the root and basal stem rot pathogen of sugarcane in Indonesia.</title>
        <authorList>
            <person name="Selvaraj P."/>
            <person name="Muralishankar V."/>
            <person name="Muruganantham S."/>
            <person name="Sp S."/>
            <person name="Haryani S."/>
            <person name="Lau K.J.X."/>
            <person name="Naqvi N.I."/>
        </authorList>
    </citation>
    <scope>NUCLEOTIDE SEQUENCE [LARGE SCALE GENOMIC DNA]</scope>
    <source>
        <strain evidence="2">GMP-LS</strain>
    </source>
</reference>
<dbReference type="SUPFAM" id="SSF50104">
    <property type="entry name" value="Translation proteins SH3-like domain"/>
    <property type="match status" value="1"/>
</dbReference>
<name>A0AAN7UQS9_9PEZI</name>
<dbReference type="CDD" id="cd23702">
    <property type="entry name" value="eL14"/>
    <property type="match status" value="1"/>
</dbReference>
<dbReference type="AlphaFoldDB" id="A0AAN7UQS9"/>
<dbReference type="InterPro" id="IPR008991">
    <property type="entry name" value="Translation_prot_SH3-like_sf"/>
</dbReference>
<gene>
    <name evidence="2" type="ORF">RRF57_009642</name>
</gene>